<evidence type="ECO:0000256" key="1">
    <source>
        <dbReference type="ARBA" id="ARBA00005614"/>
    </source>
</evidence>
<keyword evidence="9" id="KW-1185">Reference proteome</keyword>
<feature type="active site" evidence="4">
    <location>
        <position position="26"/>
    </location>
</feature>
<dbReference type="InterPro" id="IPR036046">
    <property type="entry name" value="Acylphosphatase-like_dom_sf"/>
</dbReference>
<dbReference type="Gene3D" id="3.30.70.100">
    <property type="match status" value="1"/>
</dbReference>
<dbReference type="RefSeq" id="WP_079646137.1">
    <property type="nucleotide sequence ID" value="NZ_FUYM01000001.1"/>
</dbReference>
<evidence type="ECO:0000259" key="7">
    <source>
        <dbReference type="PROSITE" id="PS51160"/>
    </source>
</evidence>
<dbReference type="Proteomes" id="UP000189818">
    <property type="component" value="Unassembled WGS sequence"/>
</dbReference>
<dbReference type="PANTHER" id="PTHR47268">
    <property type="entry name" value="ACYLPHOSPHATASE"/>
    <property type="match status" value="1"/>
</dbReference>
<dbReference type="OrthoDB" id="5295388at2"/>
<dbReference type="STRING" id="439228.SAMN06295920_101159"/>
<dbReference type="GO" id="GO:0003998">
    <property type="term" value="F:acylphosphatase activity"/>
    <property type="evidence" value="ECO:0007669"/>
    <property type="project" value="UniProtKB-EC"/>
</dbReference>
<dbReference type="PROSITE" id="PS00150">
    <property type="entry name" value="ACYLPHOSPHATASE_1"/>
    <property type="match status" value="1"/>
</dbReference>
<dbReference type="EMBL" id="FUYM01000001">
    <property type="protein sequence ID" value="SKB25668.1"/>
    <property type="molecule type" value="Genomic_DNA"/>
</dbReference>
<dbReference type="NCBIfam" id="NF010996">
    <property type="entry name" value="PRK14421.1"/>
    <property type="match status" value="1"/>
</dbReference>
<gene>
    <name evidence="8" type="ORF">SAMN06295920_101159</name>
</gene>
<evidence type="ECO:0000256" key="3">
    <source>
        <dbReference type="ARBA" id="ARBA00047645"/>
    </source>
</evidence>
<dbReference type="PROSITE" id="PS00151">
    <property type="entry name" value="ACYLPHOSPHATASE_2"/>
    <property type="match status" value="1"/>
</dbReference>
<dbReference type="PROSITE" id="PS51160">
    <property type="entry name" value="ACYLPHOSPHATASE_3"/>
    <property type="match status" value="1"/>
</dbReference>
<dbReference type="Pfam" id="PF00708">
    <property type="entry name" value="Acylphosphatase"/>
    <property type="match status" value="1"/>
</dbReference>
<dbReference type="PANTHER" id="PTHR47268:SF4">
    <property type="entry name" value="ACYLPHOSPHATASE"/>
    <property type="match status" value="1"/>
</dbReference>
<feature type="active site" evidence="4">
    <location>
        <position position="44"/>
    </location>
</feature>
<feature type="domain" description="Acylphosphatase-like" evidence="7">
    <location>
        <begin position="11"/>
        <end position="97"/>
    </location>
</feature>
<dbReference type="InterPro" id="IPR017968">
    <property type="entry name" value="Acylphosphatase_CS"/>
</dbReference>
<dbReference type="PRINTS" id="PR00112">
    <property type="entry name" value="ACYLPHPHTASE"/>
</dbReference>
<proteinExistence type="inferred from homology"/>
<name>A0A1T4ZSK5_9SPHN</name>
<protein>
    <recommendedName>
        <fullName evidence="2 4">Acylphosphatase</fullName>
        <ecNumber evidence="2 4">3.6.1.7</ecNumber>
    </recommendedName>
</protein>
<dbReference type="SUPFAM" id="SSF54975">
    <property type="entry name" value="Acylphosphatase/BLUF domain-like"/>
    <property type="match status" value="1"/>
</dbReference>
<dbReference type="InterPro" id="IPR001792">
    <property type="entry name" value="Acylphosphatase-like_dom"/>
</dbReference>
<reference evidence="9" key="1">
    <citation type="submission" date="2017-02" db="EMBL/GenBank/DDBJ databases">
        <authorList>
            <person name="Varghese N."/>
            <person name="Submissions S."/>
        </authorList>
    </citation>
    <scope>NUCLEOTIDE SEQUENCE [LARGE SCALE GENOMIC DNA]</scope>
    <source>
        <strain evidence="9">UM2</strain>
    </source>
</reference>
<evidence type="ECO:0000256" key="4">
    <source>
        <dbReference type="PROSITE-ProRule" id="PRU00520"/>
    </source>
</evidence>
<keyword evidence="4 5" id="KW-0378">Hydrolase</keyword>
<comment type="similarity">
    <text evidence="1 6">Belongs to the acylphosphatase family.</text>
</comment>
<dbReference type="EC" id="3.6.1.7" evidence="2 4"/>
<evidence type="ECO:0000256" key="6">
    <source>
        <dbReference type="RuleBase" id="RU004168"/>
    </source>
</evidence>
<dbReference type="AlphaFoldDB" id="A0A1T4ZSK5"/>
<accession>A0A1T4ZSK5</accession>
<dbReference type="InterPro" id="IPR020456">
    <property type="entry name" value="Acylphosphatase"/>
</dbReference>
<evidence type="ECO:0000256" key="5">
    <source>
        <dbReference type="RuleBase" id="RU000553"/>
    </source>
</evidence>
<sequence>MSGADRPDRIARRIHVKGKVQGVWFRAWTIEQAAELGLDGWVRNRMDGSVEAVAAGPADQVEELIARCRRGSPASRVASVDVEDTPGVVAQGFTQKPTV</sequence>
<evidence type="ECO:0000256" key="2">
    <source>
        <dbReference type="ARBA" id="ARBA00012150"/>
    </source>
</evidence>
<evidence type="ECO:0000313" key="8">
    <source>
        <dbReference type="EMBL" id="SKB25668.1"/>
    </source>
</evidence>
<evidence type="ECO:0000313" key="9">
    <source>
        <dbReference type="Proteomes" id="UP000189818"/>
    </source>
</evidence>
<comment type="catalytic activity">
    <reaction evidence="3 4 5">
        <text>an acyl phosphate + H2O = a carboxylate + phosphate + H(+)</text>
        <dbReference type="Rhea" id="RHEA:14965"/>
        <dbReference type="ChEBI" id="CHEBI:15377"/>
        <dbReference type="ChEBI" id="CHEBI:15378"/>
        <dbReference type="ChEBI" id="CHEBI:29067"/>
        <dbReference type="ChEBI" id="CHEBI:43474"/>
        <dbReference type="ChEBI" id="CHEBI:59918"/>
        <dbReference type="EC" id="3.6.1.7"/>
    </reaction>
</comment>
<organism evidence="8 9">
    <name type="scientific">Rhizorhabdus histidinilytica</name>
    <dbReference type="NCBI Taxonomy" id="439228"/>
    <lineage>
        <taxon>Bacteria</taxon>
        <taxon>Pseudomonadati</taxon>
        <taxon>Pseudomonadota</taxon>
        <taxon>Alphaproteobacteria</taxon>
        <taxon>Sphingomonadales</taxon>
        <taxon>Sphingomonadaceae</taxon>
        <taxon>Rhizorhabdus</taxon>
    </lineage>
</organism>